<keyword evidence="1" id="KW-0732">Signal</keyword>
<feature type="domain" description="Heavy metal binding" evidence="2">
    <location>
        <begin position="43"/>
        <end position="69"/>
    </location>
</feature>
<name>A0ABZ0TNE7_9SPHI</name>
<reference evidence="3 4" key="1">
    <citation type="submission" date="2023-11" db="EMBL/GenBank/DDBJ databases">
        <title>Analysis of the Genomes of Mucilaginibacter gossypii cycad 4 and M. sabulilitoris SNA2: microbes with the potential for plant growth promotion.</title>
        <authorList>
            <person name="Hirsch A.M."/>
            <person name="Humm E."/>
            <person name="Rubbi M."/>
            <person name="Del Vecchio G."/>
            <person name="Ha S.M."/>
            <person name="Pellegrini M."/>
            <person name="Gunsalus R.P."/>
        </authorList>
    </citation>
    <scope>NUCLEOTIDE SEQUENCE [LARGE SCALE GENOMIC DNA]</scope>
    <source>
        <strain evidence="3 4">SNA2</strain>
    </source>
</reference>
<dbReference type="Pfam" id="PF19335">
    <property type="entry name" value="HMBD"/>
    <property type="match status" value="1"/>
</dbReference>
<accession>A0ABZ0TNE7</accession>
<evidence type="ECO:0000256" key="1">
    <source>
        <dbReference type="SAM" id="SignalP"/>
    </source>
</evidence>
<organism evidence="3 4">
    <name type="scientific">Mucilaginibacter sabulilitoris</name>
    <dbReference type="NCBI Taxonomy" id="1173583"/>
    <lineage>
        <taxon>Bacteria</taxon>
        <taxon>Pseudomonadati</taxon>
        <taxon>Bacteroidota</taxon>
        <taxon>Sphingobacteriia</taxon>
        <taxon>Sphingobacteriales</taxon>
        <taxon>Sphingobacteriaceae</taxon>
        <taxon>Mucilaginibacter</taxon>
    </lineage>
</organism>
<evidence type="ECO:0000259" key="2">
    <source>
        <dbReference type="Pfam" id="PF19335"/>
    </source>
</evidence>
<dbReference type="Proteomes" id="UP001324380">
    <property type="component" value="Chromosome"/>
</dbReference>
<feature type="signal peptide" evidence="1">
    <location>
        <begin position="1"/>
        <end position="25"/>
    </location>
</feature>
<sequence length="86" mass="9194">MKNVIAMASLCAALLISAGTQTVRAQTKTKADTAKNKMSKVQYTCPMHPDVISGKPGKCSKCGMTLVKKETTKKKADAAKMGKMKM</sequence>
<dbReference type="EMBL" id="CP139558">
    <property type="protein sequence ID" value="WPU94680.1"/>
    <property type="molecule type" value="Genomic_DNA"/>
</dbReference>
<evidence type="ECO:0000313" key="3">
    <source>
        <dbReference type="EMBL" id="WPU94680.1"/>
    </source>
</evidence>
<evidence type="ECO:0000313" key="4">
    <source>
        <dbReference type="Proteomes" id="UP001324380"/>
    </source>
</evidence>
<protein>
    <submittedName>
        <fullName evidence="3">Heavy metal-binding domain-containing protein</fullName>
    </submittedName>
</protein>
<feature type="chain" id="PRO_5045348492" evidence="1">
    <location>
        <begin position="26"/>
        <end position="86"/>
    </location>
</feature>
<proteinExistence type="predicted"/>
<dbReference type="InterPro" id="IPR045800">
    <property type="entry name" value="HMBD"/>
</dbReference>
<dbReference type="RefSeq" id="WP_321563796.1">
    <property type="nucleotide sequence ID" value="NZ_CP139558.1"/>
</dbReference>
<keyword evidence="4" id="KW-1185">Reference proteome</keyword>
<gene>
    <name evidence="3" type="ORF">SNE25_03990</name>
</gene>